<dbReference type="EMBL" id="ATBP01003461">
    <property type="protein sequence ID" value="ETR64908.1"/>
    <property type="molecule type" value="Genomic_DNA"/>
</dbReference>
<dbReference type="PROSITE" id="PS00548">
    <property type="entry name" value="RIBOSOMAL_S3"/>
    <property type="match status" value="1"/>
</dbReference>
<accession>A0A1V1NQR4</accession>
<evidence type="ECO:0000313" key="7">
    <source>
        <dbReference type="EMBL" id="ETR64908.1"/>
    </source>
</evidence>
<feature type="domain" description="Small ribosomal subunit protein uS3 C-terminal" evidence="6">
    <location>
        <begin position="10"/>
        <end position="92"/>
    </location>
</feature>
<organism evidence="7 8">
    <name type="scientific">Candidatus Magnetoglobus multicellularis str. Araruama</name>
    <dbReference type="NCBI Taxonomy" id="890399"/>
    <lineage>
        <taxon>Bacteria</taxon>
        <taxon>Pseudomonadati</taxon>
        <taxon>Thermodesulfobacteriota</taxon>
        <taxon>Desulfobacteria</taxon>
        <taxon>Desulfobacterales</taxon>
        <taxon>Desulfobacteraceae</taxon>
        <taxon>Candidatus Magnetoglobus</taxon>
    </lineage>
</organism>
<evidence type="ECO:0000256" key="4">
    <source>
        <dbReference type="ARBA" id="ARBA00035521"/>
    </source>
</evidence>
<dbReference type="InterPro" id="IPR005704">
    <property type="entry name" value="Ribosomal_uS3_bac-typ"/>
</dbReference>
<name>A0A1V1NQR4_9BACT</name>
<dbReference type="Pfam" id="PF00189">
    <property type="entry name" value="Ribosomal_S3_C"/>
    <property type="match status" value="1"/>
</dbReference>
<evidence type="ECO:0000313" key="8">
    <source>
        <dbReference type="Proteomes" id="UP000189670"/>
    </source>
</evidence>
<dbReference type="PANTHER" id="PTHR11760">
    <property type="entry name" value="30S/40S RIBOSOMAL PROTEIN S3"/>
    <property type="match status" value="1"/>
</dbReference>
<keyword evidence="3 5" id="KW-0687">Ribonucleoprotein</keyword>
<dbReference type="SUPFAM" id="SSF54821">
    <property type="entry name" value="Ribosomal protein S3 C-terminal domain"/>
    <property type="match status" value="1"/>
</dbReference>
<comment type="caution">
    <text evidence="7">The sequence shown here is derived from an EMBL/GenBank/DDBJ whole genome shotgun (WGS) entry which is preliminary data.</text>
</comment>
<dbReference type="NCBIfam" id="TIGR01009">
    <property type="entry name" value="rpsC_bact"/>
    <property type="match status" value="1"/>
</dbReference>
<dbReference type="Gene3D" id="3.30.1140.32">
    <property type="entry name" value="Ribosomal protein S3, C-terminal domain"/>
    <property type="match status" value="1"/>
</dbReference>
<evidence type="ECO:0000259" key="6">
    <source>
        <dbReference type="Pfam" id="PF00189"/>
    </source>
</evidence>
<dbReference type="Proteomes" id="UP000189670">
    <property type="component" value="Unassembled WGS sequence"/>
</dbReference>
<dbReference type="InterPro" id="IPR018280">
    <property type="entry name" value="Ribosomal_uS3_CS"/>
</dbReference>
<evidence type="ECO:0000256" key="1">
    <source>
        <dbReference type="ARBA" id="ARBA00010761"/>
    </source>
</evidence>
<keyword evidence="2 5" id="KW-0689">Ribosomal protein</keyword>
<reference evidence="8" key="1">
    <citation type="submission" date="2012-11" db="EMBL/GenBank/DDBJ databases">
        <authorList>
            <person name="Lucero-Rivera Y.E."/>
            <person name="Tovar-Ramirez D."/>
        </authorList>
    </citation>
    <scope>NUCLEOTIDE SEQUENCE [LARGE SCALE GENOMIC DNA]</scope>
    <source>
        <strain evidence="8">Araruama</strain>
    </source>
</reference>
<evidence type="ECO:0000256" key="5">
    <source>
        <dbReference type="RuleBase" id="RU003624"/>
    </source>
</evidence>
<dbReference type="InterPro" id="IPR036419">
    <property type="entry name" value="Ribosomal_S3_C_sf"/>
</dbReference>
<dbReference type="InterPro" id="IPR001351">
    <property type="entry name" value="Ribosomal_uS3_C"/>
</dbReference>
<dbReference type="GO" id="GO:0006412">
    <property type="term" value="P:translation"/>
    <property type="evidence" value="ECO:0007669"/>
    <property type="project" value="InterPro"/>
</dbReference>
<protein>
    <recommendedName>
        <fullName evidence="4">30S ribosomal protein S3</fullName>
    </recommendedName>
</protein>
<dbReference type="GO" id="GO:0003735">
    <property type="term" value="F:structural constituent of ribosome"/>
    <property type="evidence" value="ECO:0007669"/>
    <property type="project" value="InterPro"/>
</dbReference>
<gene>
    <name evidence="7" type="ORF">OMM_15135</name>
</gene>
<dbReference type="AlphaFoldDB" id="A0A1V1NQR4"/>
<comment type="similarity">
    <text evidence="1 5">Belongs to the universal ribosomal protein uS3 family.</text>
</comment>
<evidence type="ECO:0000256" key="3">
    <source>
        <dbReference type="ARBA" id="ARBA00023274"/>
    </source>
</evidence>
<dbReference type="InterPro" id="IPR057258">
    <property type="entry name" value="Ribosomal_uS3"/>
</dbReference>
<sequence length="104" mass="11468">LSAILLGRSVAAQLEKRIPFRRAMRQAVNTAMGAGAAGIKVMCAGRLGGVEIARTEWYREGRVPLQTFRSDIDYAFTEALTIYGKIGVKVWVCKGEIIPQKIKE</sequence>
<dbReference type="GO" id="GO:0022627">
    <property type="term" value="C:cytosolic small ribosomal subunit"/>
    <property type="evidence" value="ECO:0007669"/>
    <property type="project" value="TreeGrafter"/>
</dbReference>
<dbReference type="PANTHER" id="PTHR11760:SF19">
    <property type="entry name" value="SMALL RIBOSOMAL SUBUNIT PROTEIN US3C"/>
    <property type="match status" value="1"/>
</dbReference>
<proteinExistence type="inferred from homology"/>
<evidence type="ECO:0000256" key="2">
    <source>
        <dbReference type="ARBA" id="ARBA00022980"/>
    </source>
</evidence>
<feature type="non-terminal residue" evidence="7">
    <location>
        <position position="1"/>
    </location>
</feature>